<dbReference type="RefSeq" id="WP_038351689.1">
    <property type="nucleotide sequence ID" value="NZ_CP019962.1"/>
</dbReference>
<comment type="subcellular location">
    <subcellularLocation>
        <location evidence="1">Membrane</location>
        <topology evidence="1">Multi-pass membrane protein</topology>
    </subcellularLocation>
</comment>
<name>A0AAC9QW80_EUBLI</name>
<keyword evidence="4 5" id="KW-0472">Membrane</keyword>
<keyword evidence="3 5" id="KW-1133">Transmembrane helix</keyword>
<sequence length="402" mass="44284">MIKVFLHEFKRLCLNRTVQVLSALSVVFAVLLVYVVISNTDYGVYGSRAYRSGLDAIAHAKTVYKPSYGFVTPEKLAASLKVYQDTAVDYPEGQIPDAVREKKTAPLSPVLRLLLYTYDTLDVSVETAADFYKQRETIIEKSVDEQYPDSPAVQDNVKNINQRVRTPFYYAYGYGDSDGPEFLVFLLFVLVFFCAVIAAPVFSEDYSSRADDIQRCCRYGRQQLGTARILAVYTLVLLLVMVCTGIYLVSLNTLFGWEGLKASLQTRYFTTAITPMTIGGVMGATVLSGILTLLATASCAVFVSSRCRSPVAALAGSVMIALLPAFLSFLHILEGGLASLLPSGGIISGNGFYQTLSQNSLEFLNGGAFTLWLPYAYVLFAAVEIPLFSVLTVWSYKKQEVY</sequence>
<feature type="transmembrane region" description="Helical" evidence="5">
    <location>
        <begin position="182"/>
        <end position="202"/>
    </location>
</feature>
<feature type="transmembrane region" description="Helical" evidence="5">
    <location>
        <begin position="20"/>
        <end position="37"/>
    </location>
</feature>
<protein>
    <recommendedName>
        <fullName evidence="6">ABC-2 type transporter transmembrane domain-containing protein</fullName>
    </recommendedName>
</protein>
<evidence type="ECO:0000256" key="1">
    <source>
        <dbReference type="ARBA" id="ARBA00004141"/>
    </source>
</evidence>
<evidence type="ECO:0000259" key="6">
    <source>
        <dbReference type="Pfam" id="PF12698"/>
    </source>
</evidence>
<evidence type="ECO:0000313" key="7">
    <source>
        <dbReference type="EMBL" id="ARD67204.1"/>
    </source>
</evidence>
<feature type="transmembrane region" description="Helical" evidence="5">
    <location>
        <begin position="277"/>
        <end position="304"/>
    </location>
</feature>
<dbReference type="EMBL" id="CP019962">
    <property type="protein sequence ID" value="ARD67204.1"/>
    <property type="molecule type" value="Genomic_DNA"/>
</dbReference>
<dbReference type="InterPro" id="IPR013525">
    <property type="entry name" value="ABC2_TM"/>
</dbReference>
<feature type="transmembrane region" description="Helical" evidence="5">
    <location>
        <begin position="375"/>
        <end position="396"/>
    </location>
</feature>
<dbReference type="Pfam" id="PF12698">
    <property type="entry name" value="ABC2_membrane_3"/>
    <property type="match status" value="1"/>
</dbReference>
<gene>
    <name evidence="7" type="ORF">B2M23_17425</name>
</gene>
<reference evidence="8" key="1">
    <citation type="journal article" date="2017" name="Sci. Rep.">
        <title>Determination of the Genome and Primary Transcriptome of Syngas Fermenting Eubacterium limosum ATCC 8486.</title>
        <authorList>
            <person name="Song Y."/>
            <person name="Shin J."/>
            <person name="Jeong Y."/>
            <person name="Jin S."/>
            <person name="Lee J.K."/>
            <person name="Kim D.R."/>
            <person name="Kim S.C."/>
            <person name="Cho S."/>
            <person name="Cho B.K."/>
        </authorList>
    </citation>
    <scope>NUCLEOTIDE SEQUENCE [LARGE SCALE GENOMIC DNA]</scope>
    <source>
        <strain evidence="8">ATCC 8486</strain>
    </source>
</reference>
<dbReference type="KEGG" id="elim:B2M23_17425"/>
<dbReference type="AlphaFoldDB" id="A0AAC9QW80"/>
<feature type="transmembrane region" description="Helical" evidence="5">
    <location>
        <begin position="311"/>
        <end position="333"/>
    </location>
</feature>
<dbReference type="GO" id="GO:0140359">
    <property type="term" value="F:ABC-type transporter activity"/>
    <property type="evidence" value="ECO:0007669"/>
    <property type="project" value="InterPro"/>
</dbReference>
<feature type="domain" description="ABC-2 type transporter transmembrane" evidence="6">
    <location>
        <begin position="133"/>
        <end position="333"/>
    </location>
</feature>
<organism evidence="7 8">
    <name type="scientific">Eubacterium limosum</name>
    <dbReference type="NCBI Taxonomy" id="1736"/>
    <lineage>
        <taxon>Bacteria</taxon>
        <taxon>Bacillati</taxon>
        <taxon>Bacillota</taxon>
        <taxon>Clostridia</taxon>
        <taxon>Eubacteriales</taxon>
        <taxon>Eubacteriaceae</taxon>
        <taxon>Eubacterium</taxon>
    </lineage>
</organism>
<keyword evidence="2 5" id="KW-0812">Transmembrane</keyword>
<proteinExistence type="predicted"/>
<feature type="transmembrane region" description="Helical" evidence="5">
    <location>
        <begin position="230"/>
        <end position="257"/>
    </location>
</feature>
<accession>A0AAC9QW80</accession>
<dbReference type="Proteomes" id="UP000192391">
    <property type="component" value="Chromosome"/>
</dbReference>
<evidence type="ECO:0000256" key="2">
    <source>
        <dbReference type="ARBA" id="ARBA00022692"/>
    </source>
</evidence>
<dbReference type="GO" id="GO:0016020">
    <property type="term" value="C:membrane"/>
    <property type="evidence" value="ECO:0007669"/>
    <property type="project" value="UniProtKB-SubCell"/>
</dbReference>
<evidence type="ECO:0000256" key="5">
    <source>
        <dbReference type="SAM" id="Phobius"/>
    </source>
</evidence>
<evidence type="ECO:0000313" key="8">
    <source>
        <dbReference type="Proteomes" id="UP000192391"/>
    </source>
</evidence>
<evidence type="ECO:0000256" key="3">
    <source>
        <dbReference type="ARBA" id="ARBA00022989"/>
    </source>
</evidence>
<evidence type="ECO:0000256" key="4">
    <source>
        <dbReference type="ARBA" id="ARBA00023136"/>
    </source>
</evidence>